<dbReference type="Proteomes" id="UP000046392">
    <property type="component" value="Unplaced"/>
</dbReference>
<dbReference type="AlphaFoldDB" id="A0A0N5BY62"/>
<organism evidence="1 2">
    <name type="scientific">Strongyloides papillosus</name>
    <name type="common">Intestinal threadworm</name>
    <dbReference type="NCBI Taxonomy" id="174720"/>
    <lineage>
        <taxon>Eukaryota</taxon>
        <taxon>Metazoa</taxon>
        <taxon>Ecdysozoa</taxon>
        <taxon>Nematoda</taxon>
        <taxon>Chromadorea</taxon>
        <taxon>Rhabditida</taxon>
        <taxon>Tylenchina</taxon>
        <taxon>Panagrolaimomorpha</taxon>
        <taxon>Strongyloidoidea</taxon>
        <taxon>Strongyloididae</taxon>
        <taxon>Strongyloides</taxon>
    </lineage>
</organism>
<evidence type="ECO:0000313" key="2">
    <source>
        <dbReference type="WBParaSite" id="SPAL_0001072300.1"/>
    </source>
</evidence>
<keyword evidence="1" id="KW-1185">Reference proteome</keyword>
<protein>
    <submittedName>
        <fullName evidence="2">Phlebovirus glycoprotein G2 fusion domain-containing protein</fullName>
    </submittedName>
</protein>
<dbReference type="WBParaSite" id="SPAL_0001072300.1">
    <property type="protein sequence ID" value="SPAL_0001072300.1"/>
    <property type="gene ID" value="SPAL_0001072300"/>
</dbReference>
<sequence>MWRPKCSGKFDNEGWPCLNDTIAMKVCNCSEKLKLFKNKYIFWRIVVWKQSQISDKRLYEIDFQFKDSNKDNFNVKSLEFDFQSTRNSEIFECYDKHDKRKCSTKFDSEGFLITTDQEIMRICNESLWYSRWELYKYDYKPVYIKKTDKYYRSYGNYKNIYYVLTLVKKLKKKIEDVQRTCYLLSVKFEKYNEKLECGITFVGEDFKKC</sequence>
<evidence type="ECO:0000313" key="1">
    <source>
        <dbReference type="Proteomes" id="UP000046392"/>
    </source>
</evidence>
<accession>A0A0N5BY62</accession>
<reference evidence="2" key="1">
    <citation type="submission" date="2017-02" db="UniProtKB">
        <authorList>
            <consortium name="WormBaseParasite"/>
        </authorList>
    </citation>
    <scope>IDENTIFICATION</scope>
</reference>
<proteinExistence type="predicted"/>
<name>A0A0N5BY62_STREA</name>